<dbReference type="SUPFAM" id="SSF53597">
    <property type="entry name" value="Dihydrofolate reductase-like"/>
    <property type="match status" value="1"/>
</dbReference>
<sequence length="202" mass="22602">MGEIVVQEFMTLDGVVQGGGGEDEDREGGFDLGGWQMRFDDGDDDTLIPDWESRVAALLFGRKTYDIWAPFWGTADQSDQGPFGDMIRTYNRVPKFVVSRTQTEGTWAGTEFINDDLGAHVERIKADIDGEIRIWGSTELIESLARLDLVDEYRLMIHPIVLGRGKKLFRDGFPTLTLSLAETWTLPSGMIIAIYRRGHAGA</sequence>
<feature type="domain" description="Bacterial bifunctional deaminase-reductase C-terminal" evidence="1">
    <location>
        <begin position="4"/>
        <end position="191"/>
    </location>
</feature>
<dbReference type="InterPro" id="IPR050765">
    <property type="entry name" value="Riboflavin_Biosynth_HTPR"/>
</dbReference>
<evidence type="ECO:0000313" key="2">
    <source>
        <dbReference type="EMBL" id="RKR74265.1"/>
    </source>
</evidence>
<dbReference type="AlphaFoldDB" id="A0A495IGD9"/>
<dbReference type="PANTHER" id="PTHR38011">
    <property type="entry name" value="DIHYDROFOLATE REDUCTASE FAMILY PROTEIN (AFU_ORTHOLOGUE AFUA_8G06820)"/>
    <property type="match status" value="1"/>
</dbReference>
<evidence type="ECO:0000313" key="3">
    <source>
        <dbReference type="Proteomes" id="UP000280008"/>
    </source>
</evidence>
<dbReference type="InterPro" id="IPR002734">
    <property type="entry name" value="RibDG_C"/>
</dbReference>
<name>A0A495IGD9_9MICO</name>
<organism evidence="2 3">
    <name type="scientific">Frondihabitans australicus</name>
    <dbReference type="NCBI Taxonomy" id="386892"/>
    <lineage>
        <taxon>Bacteria</taxon>
        <taxon>Bacillati</taxon>
        <taxon>Actinomycetota</taxon>
        <taxon>Actinomycetes</taxon>
        <taxon>Micrococcales</taxon>
        <taxon>Microbacteriaceae</taxon>
        <taxon>Frondihabitans</taxon>
    </lineage>
</organism>
<proteinExistence type="predicted"/>
<dbReference type="RefSeq" id="WP_121369026.1">
    <property type="nucleotide sequence ID" value="NZ_RBKS01000001.1"/>
</dbReference>
<dbReference type="GO" id="GO:0009231">
    <property type="term" value="P:riboflavin biosynthetic process"/>
    <property type="evidence" value="ECO:0007669"/>
    <property type="project" value="InterPro"/>
</dbReference>
<dbReference type="PANTHER" id="PTHR38011:SF2">
    <property type="entry name" value="BIFUNCTIONAL DEAMINASE-REDUCTASE DOMAIN PROTEIN"/>
    <property type="match status" value="1"/>
</dbReference>
<protein>
    <submittedName>
        <fullName evidence="2">Dihydrofolate reductase</fullName>
    </submittedName>
</protein>
<dbReference type="OrthoDB" id="7342392at2"/>
<evidence type="ECO:0000259" key="1">
    <source>
        <dbReference type="Pfam" id="PF01872"/>
    </source>
</evidence>
<dbReference type="InterPro" id="IPR024072">
    <property type="entry name" value="DHFR-like_dom_sf"/>
</dbReference>
<dbReference type="Pfam" id="PF01872">
    <property type="entry name" value="RibD_C"/>
    <property type="match status" value="1"/>
</dbReference>
<dbReference type="Proteomes" id="UP000280008">
    <property type="component" value="Unassembled WGS sequence"/>
</dbReference>
<reference evidence="2 3" key="1">
    <citation type="submission" date="2018-10" db="EMBL/GenBank/DDBJ databases">
        <title>Sequencing the genomes of 1000 actinobacteria strains.</title>
        <authorList>
            <person name="Klenk H.-P."/>
        </authorList>
    </citation>
    <scope>NUCLEOTIDE SEQUENCE [LARGE SCALE GENOMIC DNA]</scope>
    <source>
        <strain evidence="2 3">DSM 17894</strain>
    </source>
</reference>
<dbReference type="Gene3D" id="3.40.430.10">
    <property type="entry name" value="Dihydrofolate Reductase, subunit A"/>
    <property type="match status" value="1"/>
</dbReference>
<dbReference type="GO" id="GO:0008703">
    <property type="term" value="F:5-amino-6-(5-phosphoribosylamino)uracil reductase activity"/>
    <property type="evidence" value="ECO:0007669"/>
    <property type="project" value="InterPro"/>
</dbReference>
<keyword evidence="3" id="KW-1185">Reference proteome</keyword>
<dbReference type="EMBL" id="RBKS01000001">
    <property type="protein sequence ID" value="RKR74265.1"/>
    <property type="molecule type" value="Genomic_DNA"/>
</dbReference>
<accession>A0A495IGD9</accession>
<gene>
    <name evidence="2" type="ORF">C8E83_1374</name>
</gene>
<comment type="caution">
    <text evidence="2">The sequence shown here is derived from an EMBL/GenBank/DDBJ whole genome shotgun (WGS) entry which is preliminary data.</text>
</comment>